<feature type="region of interest" description="Disordered" evidence="1">
    <location>
        <begin position="209"/>
        <end position="283"/>
    </location>
</feature>
<feature type="compositionally biased region" description="Basic and acidic residues" evidence="1">
    <location>
        <begin position="224"/>
        <end position="247"/>
    </location>
</feature>
<accession>A0AAX6NCD5</accession>
<dbReference type="AlphaFoldDB" id="A0AAX6NCD5"/>
<evidence type="ECO:0000256" key="1">
    <source>
        <dbReference type="SAM" id="MobiDB-lite"/>
    </source>
</evidence>
<reference evidence="2" key="1">
    <citation type="journal article" date="2022" name="J Environ Chem Eng">
        <title>Biodegradation of petroleum oil using a constructed nonpathogenic and heavy metal-tolerant bacterial consortium isolated from marine sponges.</title>
        <authorList>
            <person name="Dechsakulwatana C."/>
            <person name="Rungsihiranrut A."/>
            <person name="Muangchinda C."/>
            <person name="Ningthoujam R."/>
            <person name="Klankeo P."/>
            <person name="Pinyakong O."/>
        </authorList>
    </citation>
    <scope>NUCLEOTIDE SEQUENCE</scope>
    <source>
        <strain evidence="2">TL01-2</strain>
    </source>
</reference>
<protein>
    <submittedName>
        <fullName evidence="2">Uncharacterized protein</fullName>
    </submittedName>
</protein>
<dbReference type="RefSeq" id="WP_316910624.1">
    <property type="nucleotide sequence ID" value="NZ_JAPTGD010000002.1"/>
</dbReference>
<dbReference type="Proteomes" id="UP001269400">
    <property type="component" value="Unassembled WGS sequence"/>
</dbReference>
<reference evidence="2" key="2">
    <citation type="submission" date="2022-12" db="EMBL/GenBank/DDBJ databases">
        <authorList>
            <person name="Dechsakulwatana C."/>
            <person name="Rungsihiranrut A."/>
            <person name="Muangchinda C."/>
            <person name="Ningthoujam R."/>
            <person name="Klankeo P."/>
            <person name="Pinyakong O."/>
        </authorList>
    </citation>
    <scope>NUCLEOTIDE SEQUENCE</scope>
    <source>
        <strain evidence="2">TL01-2</strain>
    </source>
</reference>
<evidence type="ECO:0000313" key="3">
    <source>
        <dbReference type="Proteomes" id="UP001269400"/>
    </source>
</evidence>
<dbReference type="EMBL" id="JAPTGD010000002">
    <property type="protein sequence ID" value="MDU9693396.1"/>
    <property type="molecule type" value="Genomic_DNA"/>
</dbReference>
<name>A0AAX6NCD5_PRIAR</name>
<feature type="compositionally biased region" description="Polar residues" evidence="1">
    <location>
        <begin position="248"/>
        <end position="261"/>
    </location>
</feature>
<proteinExistence type="predicted"/>
<sequence length="363" mass="41541">MNILSVLTKNHITKALEFENSNNLRLNSIRVLVENYCKQKLNTINQLVEPFSIKPLLCKNFYLNTALSLHQIIFIEQEKELLKGSPESALDYTAFSNNLKKEIEMNFLFSWFIPTPPVKEDREDAQIIQLKPQATPSLHAEGLDNLDYGLSQLTLDFSNDEIQATLPKPDSNNDVIVKSIKRVFLEATEQNEQHIGKCESTEIRNKVSRGEELNKLSNTSSDETENKDLSNNTLEKKELTSNLKEDSPSTIDDLTHNQVHNNLKESNEPAITSRDVVTSKTKKEKQKPNRITIDYIAECIANRKVTTLNHFRKLIKGHWKIKLLRNDNELAEITKNAKGGKIDNPVQDMELLKKGLEDFLFKL</sequence>
<comment type="caution">
    <text evidence="2">The sequence shown here is derived from an EMBL/GenBank/DDBJ whole genome shotgun (WGS) entry which is preliminary data.</text>
</comment>
<gene>
    <name evidence="2" type="ORF">O0Q50_19675</name>
</gene>
<organism evidence="2 3">
    <name type="scientific">Priestia aryabhattai</name>
    <name type="common">Bacillus aryabhattai</name>
    <dbReference type="NCBI Taxonomy" id="412384"/>
    <lineage>
        <taxon>Bacteria</taxon>
        <taxon>Bacillati</taxon>
        <taxon>Bacillota</taxon>
        <taxon>Bacilli</taxon>
        <taxon>Bacillales</taxon>
        <taxon>Bacillaceae</taxon>
        <taxon>Priestia</taxon>
    </lineage>
</organism>
<evidence type="ECO:0000313" key="2">
    <source>
        <dbReference type="EMBL" id="MDU9693396.1"/>
    </source>
</evidence>